<sequence length="102" mass="11610">MVTAPVPFVHCGSHNLNLVINDAVNSVVENENFFGLLRGLFSFFAPSLNRWRELGLEAEKGSLTLKKLCTTRWSSRIDAVRAVRDRYPHIKMSINTVVFNIY</sequence>
<dbReference type="SUPFAM" id="SSF53098">
    <property type="entry name" value="Ribonuclease H-like"/>
    <property type="match status" value="1"/>
</dbReference>
<dbReference type="OrthoDB" id="7297959at2759"/>
<name>A0A7D9K844_PARCT</name>
<organism evidence="1 2">
    <name type="scientific">Paramuricea clavata</name>
    <name type="common">Red gorgonian</name>
    <name type="synonym">Violescent sea-whip</name>
    <dbReference type="NCBI Taxonomy" id="317549"/>
    <lineage>
        <taxon>Eukaryota</taxon>
        <taxon>Metazoa</taxon>
        <taxon>Cnidaria</taxon>
        <taxon>Anthozoa</taxon>
        <taxon>Octocorallia</taxon>
        <taxon>Malacalcyonacea</taxon>
        <taxon>Plexauridae</taxon>
        <taxon>Paramuricea</taxon>
    </lineage>
</organism>
<evidence type="ECO:0000313" key="1">
    <source>
        <dbReference type="EMBL" id="CAB4042783.1"/>
    </source>
</evidence>
<accession>A0A7D9K844</accession>
<dbReference type="InterPro" id="IPR012337">
    <property type="entry name" value="RNaseH-like_sf"/>
</dbReference>
<dbReference type="Proteomes" id="UP001152795">
    <property type="component" value="Unassembled WGS sequence"/>
</dbReference>
<comment type="caution">
    <text evidence="1">The sequence shown here is derived from an EMBL/GenBank/DDBJ whole genome shotgun (WGS) entry which is preliminary data.</text>
</comment>
<dbReference type="AlphaFoldDB" id="A0A7D9K844"/>
<reference evidence="1" key="1">
    <citation type="submission" date="2020-04" db="EMBL/GenBank/DDBJ databases">
        <authorList>
            <person name="Alioto T."/>
            <person name="Alioto T."/>
            <person name="Gomez Garrido J."/>
        </authorList>
    </citation>
    <scope>NUCLEOTIDE SEQUENCE</scope>
    <source>
        <strain evidence="1">A484AB</strain>
    </source>
</reference>
<proteinExistence type="predicted"/>
<gene>
    <name evidence="1" type="ORF">PACLA_8A040781</name>
</gene>
<evidence type="ECO:0000313" key="2">
    <source>
        <dbReference type="Proteomes" id="UP001152795"/>
    </source>
</evidence>
<keyword evidence="2" id="KW-1185">Reference proteome</keyword>
<dbReference type="EMBL" id="CACRXK020030814">
    <property type="protein sequence ID" value="CAB4042783.1"/>
    <property type="molecule type" value="Genomic_DNA"/>
</dbReference>
<protein>
    <submittedName>
        <fullName evidence="1">Zinc finger MYM-type 1-like</fullName>
    </submittedName>
</protein>